<dbReference type="PROSITE" id="PS51186">
    <property type="entry name" value="GNAT"/>
    <property type="match status" value="1"/>
</dbReference>
<reference evidence="2 3" key="1">
    <citation type="submission" date="2019-08" db="EMBL/GenBank/DDBJ databases">
        <title>Bacillus genomes from the desert of Cuatro Cienegas, Coahuila.</title>
        <authorList>
            <person name="Olmedo-Alvarez G."/>
        </authorList>
    </citation>
    <scope>NUCLEOTIDE SEQUENCE [LARGE SCALE GENOMIC DNA]</scope>
    <source>
        <strain evidence="2 3">CH28_1T</strain>
    </source>
</reference>
<dbReference type="CDD" id="cd04301">
    <property type="entry name" value="NAT_SF"/>
    <property type="match status" value="1"/>
</dbReference>
<evidence type="ECO:0000313" key="3">
    <source>
        <dbReference type="Proteomes" id="UP000322524"/>
    </source>
</evidence>
<dbReference type="OrthoDB" id="2900974at2"/>
<gene>
    <name evidence="2" type="ORF">FZC76_22260</name>
</gene>
<dbReference type="SUPFAM" id="SSF55729">
    <property type="entry name" value="Acyl-CoA N-acyltransferases (Nat)"/>
    <property type="match status" value="1"/>
</dbReference>
<protein>
    <submittedName>
        <fullName evidence="2">GNAT family N-acetyltransferase</fullName>
    </submittedName>
</protein>
<sequence>MVLVRSANKNDEVKVLEAIRLFVEELRGKPNIKLPENAKNVFRRIVNGVIPGTVLVAETSDGEIIGCATVSIQEVIYKGGKYAILQELWVHPSYRSHSVGNSLVCAVENFCRESSI</sequence>
<dbReference type="Pfam" id="PF00583">
    <property type="entry name" value="Acetyltransf_1"/>
    <property type="match status" value="1"/>
</dbReference>
<dbReference type="InterPro" id="IPR016181">
    <property type="entry name" value="Acyl_CoA_acyltransferase"/>
</dbReference>
<dbReference type="GO" id="GO:0016747">
    <property type="term" value="F:acyltransferase activity, transferring groups other than amino-acyl groups"/>
    <property type="evidence" value="ECO:0007669"/>
    <property type="project" value="InterPro"/>
</dbReference>
<evidence type="ECO:0000259" key="1">
    <source>
        <dbReference type="PROSITE" id="PS51186"/>
    </source>
</evidence>
<keyword evidence="2" id="KW-0808">Transferase</keyword>
<dbReference type="InterPro" id="IPR000182">
    <property type="entry name" value="GNAT_dom"/>
</dbReference>
<dbReference type="Proteomes" id="UP000322524">
    <property type="component" value="Unassembled WGS sequence"/>
</dbReference>
<dbReference type="Gene3D" id="3.40.630.30">
    <property type="match status" value="1"/>
</dbReference>
<comment type="caution">
    <text evidence="2">The sequence shown here is derived from an EMBL/GenBank/DDBJ whole genome shotgun (WGS) entry which is preliminary data.</text>
</comment>
<dbReference type="AlphaFoldDB" id="A0A5D4SBP8"/>
<dbReference type="EMBL" id="VTEV01000016">
    <property type="protein sequence ID" value="TYS59554.1"/>
    <property type="molecule type" value="Genomic_DNA"/>
</dbReference>
<evidence type="ECO:0000313" key="2">
    <source>
        <dbReference type="EMBL" id="TYS59554.1"/>
    </source>
</evidence>
<dbReference type="RefSeq" id="WP_148990281.1">
    <property type="nucleotide sequence ID" value="NZ_VTEV01000016.1"/>
</dbReference>
<name>A0A5D4SBP8_9BACI</name>
<accession>A0A5D4SBP8</accession>
<feature type="domain" description="N-acetyltransferase" evidence="1">
    <location>
        <begin position="2"/>
        <end position="116"/>
    </location>
</feature>
<proteinExistence type="predicted"/>
<organism evidence="2 3">
    <name type="scientific">Sutcliffiella horikoshii</name>
    <dbReference type="NCBI Taxonomy" id="79883"/>
    <lineage>
        <taxon>Bacteria</taxon>
        <taxon>Bacillati</taxon>
        <taxon>Bacillota</taxon>
        <taxon>Bacilli</taxon>
        <taxon>Bacillales</taxon>
        <taxon>Bacillaceae</taxon>
        <taxon>Sutcliffiella</taxon>
    </lineage>
</organism>